<evidence type="ECO:0000313" key="5">
    <source>
        <dbReference type="Proteomes" id="UP000658997"/>
    </source>
</evidence>
<evidence type="ECO:0000313" key="3">
    <source>
        <dbReference type="EMBL" id="SYW75052.1"/>
    </source>
</evidence>
<evidence type="ECO:0000313" key="4">
    <source>
        <dbReference type="Proteomes" id="UP000179920"/>
    </source>
</evidence>
<dbReference type="EMBL" id="LT558121">
    <property type="protein sequence ID" value="SAM81674.1"/>
    <property type="molecule type" value="Genomic_DNA"/>
</dbReference>
<feature type="region of interest" description="Disordered" evidence="1">
    <location>
        <begin position="1"/>
        <end position="30"/>
    </location>
</feature>
<dbReference type="OrthoDB" id="366390at2759"/>
<dbReference type="SMART" id="SM00248">
    <property type="entry name" value="ANK"/>
    <property type="match status" value="2"/>
</dbReference>
<sequence length="245" mass="26312">MTPVPDTSCPTKTSAPALHHQQNAPAHTPSVTQLPDAAIDLANKMFDLARHGDATLIDYLAAGLPPNLTNNRGDTLLMLASYHGHADLVRRMLEESQQAAWRHAAATDDSSGPPARTWRGKPDPNQLNGRGQSIVAGAVFKGCDHVVRLLIAHGADPLAGQPNAKECAQMFNKWDGENGYRELFEKATGRGVGGREATPAVEDREQARRVPGAGLQRMGAEDNDAATSQPPLSTDHFRPNIVAER</sequence>
<dbReference type="Proteomes" id="UP000658997">
    <property type="component" value="Unassembled WGS sequence"/>
</dbReference>
<organism evidence="2 4">
    <name type="scientific">Ustilago bromivora</name>
    <dbReference type="NCBI Taxonomy" id="307758"/>
    <lineage>
        <taxon>Eukaryota</taxon>
        <taxon>Fungi</taxon>
        <taxon>Dikarya</taxon>
        <taxon>Basidiomycota</taxon>
        <taxon>Ustilaginomycotina</taxon>
        <taxon>Ustilaginomycetes</taxon>
        <taxon>Ustilaginales</taxon>
        <taxon>Ustilaginaceae</taxon>
        <taxon>Ustilago</taxon>
    </lineage>
</organism>
<feature type="region of interest" description="Disordered" evidence="1">
    <location>
        <begin position="190"/>
        <end position="245"/>
    </location>
</feature>
<feature type="compositionally biased region" description="Polar residues" evidence="1">
    <location>
        <begin position="8"/>
        <end position="30"/>
    </location>
</feature>
<proteinExistence type="predicted"/>
<gene>
    <name evidence="3" type="ORF">UBRO2_00462</name>
    <name evidence="2" type="ORF">UBRO_03224</name>
</gene>
<protein>
    <submittedName>
        <fullName evidence="2">Uncharacterized protein</fullName>
    </submittedName>
</protein>
<evidence type="ECO:0000313" key="2">
    <source>
        <dbReference type="EMBL" id="SAM81674.1"/>
    </source>
</evidence>
<dbReference type="Gene3D" id="1.25.40.20">
    <property type="entry name" value="Ankyrin repeat-containing domain"/>
    <property type="match status" value="1"/>
</dbReference>
<reference evidence="3" key="3">
    <citation type="submission" date="2018-08" db="EMBL/GenBank/DDBJ databases">
        <authorList>
            <person name="Guldener U."/>
        </authorList>
    </citation>
    <scope>NUCLEOTIDE SEQUENCE</scope>
    <source>
        <strain evidence="3">UB2</strain>
    </source>
</reference>
<feature type="region of interest" description="Disordered" evidence="1">
    <location>
        <begin position="99"/>
        <end position="128"/>
    </location>
</feature>
<reference evidence="2" key="2">
    <citation type="submission" date="2016-04" db="EMBL/GenBank/DDBJ databases">
        <authorList>
            <person name="Evans L.H."/>
            <person name="Alamgir A."/>
            <person name="Owens N."/>
            <person name="Weber N.D."/>
            <person name="Virtaneva K."/>
            <person name="Barbian K."/>
            <person name="Babar A."/>
            <person name="Rosenke K."/>
        </authorList>
    </citation>
    <scope>NUCLEOTIDE SEQUENCE</scope>
    <source>
        <strain evidence="2">UB2112</strain>
    </source>
</reference>
<dbReference type="EMBL" id="ULHB01000004">
    <property type="protein sequence ID" value="SYW75052.1"/>
    <property type="molecule type" value="Genomic_DNA"/>
</dbReference>
<dbReference type="InterPro" id="IPR002110">
    <property type="entry name" value="Ankyrin_rpt"/>
</dbReference>
<evidence type="ECO:0000256" key="1">
    <source>
        <dbReference type="SAM" id="MobiDB-lite"/>
    </source>
</evidence>
<dbReference type="Proteomes" id="UP000179920">
    <property type="component" value="Chromosome V"/>
</dbReference>
<dbReference type="SUPFAM" id="SSF48403">
    <property type="entry name" value="Ankyrin repeat"/>
    <property type="match status" value="1"/>
</dbReference>
<dbReference type="Pfam" id="PF12796">
    <property type="entry name" value="Ank_2"/>
    <property type="match status" value="1"/>
</dbReference>
<name>A0A1K0HBP8_9BASI</name>
<keyword evidence="5" id="KW-1185">Reference proteome</keyword>
<dbReference type="AlphaFoldDB" id="A0A1K0HBP8"/>
<dbReference type="InterPro" id="IPR036770">
    <property type="entry name" value="Ankyrin_rpt-contain_sf"/>
</dbReference>
<reference evidence="4" key="1">
    <citation type="submission" date="2016-04" db="EMBL/GenBank/DDBJ databases">
        <authorList>
            <person name="Guldener U."/>
            <person name="Guldener U."/>
        </authorList>
    </citation>
    <scope>NUCLEOTIDE SEQUENCE [LARGE SCALE GENOMIC DNA]</scope>
    <source>
        <strain evidence="4">UB2112</strain>
    </source>
</reference>
<feature type="compositionally biased region" description="Basic and acidic residues" evidence="1">
    <location>
        <begin position="235"/>
        <end position="245"/>
    </location>
</feature>
<accession>A0A1K0HBP8</accession>